<keyword evidence="3" id="KW-0648">Protein biosynthesis</keyword>
<dbReference type="RefSeq" id="WP_073120445.1">
    <property type="nucleotide sequence ID" value="NZ_FRAA01000001.1"/>
</dbReference>
<keyword evidence="2" id="KW-0810">Translation regulation</keyword>
<evidence type="ECO:0000256" key="3">
    <source>
        <dbReference type="ARBA" id="ARBA00022917"/>
    </source>
</evidence>
<dbReference type="PROSITE" id="PS50296">
    <property type="entry name" value="SUI1"/>
    <property type="match status" value="1"/>
</dbReference>
<dbReference type="InterPro" id="IPR036877">
    <property type="entry name" value="SUI1_dom_sf"/>
</dbReference>
<sequence>MAKKNNFKNRIGVVYSTEDSFDYTENEELEEETLAKQDQQLRVLLDKKNRGGKQVTLVTGFVGMTGDLKELGKLVKSKCGVGGNVKDREIIIQGDLRDKVVQILEKEGYKARKI</sequence>
<dbReference type="GO" id="GO:0002188">
    <property type="term" value="P:translation reinitiation"/>
    <property type="evidence" value="ECO:0007669"/>
    <property type="project" value="TreeGrafter"/>
</dbReference>
<feature type="domain" description="SUI1" evidence="4">
    <location>
        <begin position="42"/>
        <end position="108"/>
    </location>
</feature>
<dbReference type="Proteomes" id="UP000184474">
    <property type="component" value="Unassembled WGS sequence"/>
</dbReference>
<evidence type="ECO:0000313" key="6">
    <source>
        <dbReference type="Proteomes" id="UP000184474"/>
    </source>
</evidence>
<keyword evidence="5" id="KW-0396">Initiation factor</keyword>
<proteinExistence type="inferred from homology"/>
<comment type="similarity">
    <text evidence="1">Belongs to the SUI1 family.</text>
</comment>
<dbReference type="PANTHER" id="PTHR12789">
    <property type="entry name" value="DENSITY-REGULATED PROTEIN HOMOLOG"/>
    <property type="match status" value="1"/>
</dbReference>
<dbReference type="STRING" id="156994.SAMN04488028_1011271"/>
<evidence type="ECO:0000313" key="5">
    <source>
        <dbReference type="EMBL" id="SHJ79585.1"/>
    </source>
</evidence>
<dbReference type="CDD" id="cd11567">
    <property type="entry name" value="YciH_like"/>
    <property type="match status" value="1"/>
</dbReference>
<accession>A0A1M6M804</accession>
<keyword evidence="6" id="KW-1185">Reference proteome</keyword>
<reference evidence="6" key="1">
    <citation type="submission" date="2016-11" db="EMBL/GenBank/DDBJ databases">
        <authorList>
            <person name="Varghese N."/>
            <person name="Submissions S."/>
        </authorList>
    </citation>
    <scope>NUCLEOTIDE SEQUENCE [LARGE SCALE GENOMIC DNA]</scope>
    <source>
        <strain evidence="6">DSM 26134</strain>
    </source>
</reference>
<dbReference type="GO" id="GO:0003743">
    <property type="term" value="F:translation initiation factor activity"/>
    <property type="evidence" value="ECO:0007669"/>
    <property type="project" value="UniProtKB-KW"/>
</dbReference>
<gene>
    <name evidence="5" type="ORF">SAMN04488028_1011271</name>
</gene>
<dbReference type="Pfam" id="PF01253">
    <property type="entry name" value="SUI1"/>
    <property type="match status" value="1"/>
</dbReference>
<dbReference type="SUPFAM" id="SSF55159">
    <property type="entry name" value="eIF1-like"/>
    <property type="match status" value="1"/>
</dbReference>
<name>A0A1M6M804_REIAG</name>
<dbReference type="AlphaFoldDB" id="A0A1M6M804"/>
<dbReference type="InterPro" id="IPR001950">
    <property type="entry name" value="SUI1"/>
</dbReference>
<dbReference type="GO" id="GO:0006417">
    <property type="term" value="P:regulation of translation"/>
    <property type="evidence" value="ECO:0007669"/>
    <property type="project" value="UniProtKB-KW"/>
</dbReference>
<dbReference type="PIRSF" id="PIRSF037511">
    <property type="entry name" value="Transl_init_SUI1_pro"/>
    <property type="match status" value="1"/>
</dbReference>
<evidence type="ECO:0000256" key="1">
    <source>
        <dbReference type="ARBA" id="ARBA00005422"/>
    </source>
</evidence>
<dbReference type="InterPro" id="IPR005872">
    <property type="entry name" value="SUI1_arc_bac"/>
</dbReference>
<dbReference type="PANTHER" id="PTHR12789:SF0">
    <property type="entry name" value="DENSITY-REGULATED PROTEIN"/>
    <property type="match status" value="1"/>
</dbReference>
<protein>
    <submittedName>
        <fullName evidence="5">Translation initiation factor 1</fullName>
    </submittedName>
</protein>
<evidence type="ECO:0000259" key="4">
    <source>
        <dbReference type="PROSITE" id="PS50296"/>
    </source>
</evidence>
<dbReference type="GO" id="GO:0003729">
    <property type="term" value="F:mRNA binding"/>
    <property type="evidence" value="ECO:0007669"/>
    <property type="project" value="TreeGrafter"/>
</dbReference>
<dbReference type="EMBL" id="FRAA01000001">
    <property type="protein sequence ID" value="SHJ79585.1"/>
    <property type="molecule type" value="Genomic_DNA"/>
</dbReference>
<dbReference type="GO" id="GO:0001731">
    <property type="term" value="P:formation of translation preinitiation complex"/>
    <property type="evidence" value="ECO:0007669"/>
    <property type="project" value="TreeGrafter"/>
</dbReference>
<dbReference type="Gene3D" id="3.30.780.10">
    <property type="entry name" value="SUI1-like domain"/>
    <property type="match status" value="1"/>
</dbReference>
<organism evidence="5 6">
    <name type="scientific">Reichenbachiella agariperforans</name>
    <dbReference type="NCBI Taxonomy" id="156994"/>
    <lineage>
        <taxon>Bacteria</taxon>
        <taxon>Pseudomonadati</taxon>
        <taxon>Bacteroidota</taxon>
        <taxon>Cytophagia</taxon>
        <taxon>Cytophagales</taxon>
        <taxon>Reichenbachiellaceae</taxon>
        <taxon>Reichenbachiella</taxon>
    </lineage>
</organism>
<dbReference type="InterPro" id="IPR050318">
    <property type="entry name" value="DENR/SUI1_TIF"/>
</dbReference>
<evidence type="ECO:0000256" key="2">
    <source>
        <dbReference type="ARBA" id="ARBA00022845"/>
    </source>
</evidence>